<dbReference type="Proteomes" id="UP000295217">
    <property type="component" value="Unassembled WGS sequence"/>
</dbReference>
<dbReference type="AlphaFoldDB" id="A0A4V2YSX6"/>
<evidence type="ECO:0000256" key="4">
    <source>
        <dbReference type="ARBA" id="ARBA00022801"/>
    </source>
</evidence>
<evidence type="ECO:0000256" key="2">
    <source>
        <dbReference type="ARBA" id="ARBA00007401"/>
    </source>
</evidence>
<dbReference type="Pfam" id="PF22666">
    <property type="entry name" value="Glyco_hydro_2_N2"/>
    <property type="match status" value="1"/>
</dbReference>
<sequence>MDLGTEAAWTVRAVGGLDAVPDALLERLRDDGVPATVPGCVHTDLLAQGLIPDPYLDLNEAAVQWIGHVDWEYRGVVDLDEPAPDVHSDLVCDGLDTVATVHVNGALVARTQNMHRGYRFDVAEHLHAGSNTVAVRFDSAVTYTERACEEHGYLPQGYEHPYSFIRKMACNFGWDWGPTLVTAGIWRGIRLHRWRRARLEELQVRTDVDGATGLVHVRAGVVGRAGFLDGLTVWVEVAGRRHRVEPAAGAIDCTIPVDDARLWWPAGYGAQHLEDVTVTLADEDGVVERHHRRVGFRTVELDTGPDAFGRAFTVKVNGRPIFVKGANWIPDDCFVSGITREQYAERIAQARAANLNLLRVWGGGLYEDDAFYELCDEQGLLVWQDFLFACAGYPETEPFRTEIAAEARQAVRRLGSHPSVALWNGSNENLLGWYDWGWPEQVDDRGWGEWYYTRLLPAIVTELAPTTPYIPSSPFSSTPDVHPNHPGDGPVHLWDVWNALDHTRYRDDIPRFVAEYGFQAPPTWPTLTDAVHDEPLTPRSPGMLAHQKQIGGPDKLDRNLRGHVPEPTTMAAWHLATSLNQAHALRLAIEHFRSWWPRCAGSIVWQLNDCWPVTSWSLIDGAGRVKPAWHAVRAAYADRLLTIQPREAGLSLVLVNDTDLPWRQDVRVRLVTLDGDVRRESVVPVQADARATRTVTLEPDLVAPNRRRQEVLVADAGDLRSVWRFVPDDAVLLPAPRYRPTVTAAADAIEVTVTAETFLSDLVLLAEQADPRAVVDTGLVSLLPGESHTFRVSGFAGAAPDRFAAVLHTSNELFHAAS</sequence>
<dbReference type="SUPFAM" id="SSF49785">
    <property type="entry name" value="Galactose-binding domain-like"/>
    <property type="match status" value="1"/>
</dbReference>
<dbReference type="InterPro" id="IPR050887">
    <property type="entry name" value="Beta-mannosidase_GH2"/>
</dbReference>
<dbReference type="PANTHER" id="PTHR43730:SF1">
    <property type="entry name" value="BETA-MANNOSIDASE"/>
    <property type="match status" value="1"/>
</dbReference>
<dbReference type="Pfam" id="PF00703">
    <property type="entry name" value="Glyco_hydro_2"/>
    <property type="match status" value="1"/>
</dbReference>
<evidence type="ECO:0000256" key="1">
    <source>
        <dbReference type="ARBA" id="ARBA00000829"/>
    </source>
</evidence>
<dbReference type="InterPro" id="IPR054593">
    <property type="entry name" value="Beta-mannosidase-like_N2"/>
</dbReference>
<evidence type="ECO:0000259" key="6">
    <source>
        <dbReference type="Pfam" id="PF00703"/>
    </source>
</evidence>
<comment type="similarity">
    <text evidence="2">Belongs to the glycosyl hydrolase 2 family.</text>
</comment>
<dbReference type="GO" id="GO:0005975">
    <property type="term" value="P:carbohydrate metabolic process"/>
    <property type="evidence" value="ECO:0007669"/>
    <property type="project" value="InterPro"/>
</dbReference>
<evidence type="ECO:0000256" key="3">
    <source>
        <dbReference type="ARBA" id="ARBA00012754"/>
    </source>
</evidence>
<dbReference type="Gene3D" id="2.60.40.10">
    <property type="entry name" value="Immunoglobulins"/>
    <property type="match status" value="1"/>
</dbReference>
<reference evidence="8 9" key="1">
    <citation type="submission" date="2019-02" db="EMBL/GenBank/DDBJ databases">
        <title>Draft genome sequences of novel Actinobacteria.</title>
        <authorList>
            <person name="Sahin N."/>
            <person name="Ay H."/>
            <person name="Saygin H."/>
        </authorList>
    </citation>
    <scope>NUCLEOTIDE SEQUENCE [LARGE SCALE GENOMIC DNA]</scope>
    <source>
        <strain evidence="8 9">8K307</strain>
    </source>
</reference>
<dbReference type="SUPFAM" id="SSF51445">
    <property type="entry name" value="(Trans)glycosidases"/>
    <property type="match status" value="1"/>
</dbReference>
<dbReference type="InterPro" id="IPR008979">
    <property type="entry name" value="Galactose-bd-like_sf"/>
</dbReference>
<dbReference type="FunFam" id="3.20.20.80:FF:000050">
    <property type="entry name" value="Beta-mannosidase B"/>
    <property type="match status" value="1"/>
</dbReference>
<dbReference type="OrthoDB" id="9762066at2"/>
<keyword evidence="4 8" id="KW-0378">Hydrolase</keyword>
<evidence type="ECO:0000256" key="5">
    <source>
        <dbReference type="ARBA" id="ARBA00023295"/>
    </source>
</evidence>
<dbReference type="EC" id="3.2.1.25" evidence="3"/>
<dbReference type="Gene3D" id="2.60.120.260">
    <property type="entry name" value="Galactose-binding domain-like"/>
    <property type="match status" value="1"/>
</dbReference>
<keyword evidence="9" id="KW-1185">Reference proteome</keyword>
<organism evidence="8 9">
    <name type="scientific">Jiangella aurantiaca</name>
    <dbReference type="NCBI Taxonomy" id="2530373"/>
    <lineage>
        <taxon>Bacteria</taxon>
        <taxon>Bacillati</taxon>
        <taxon>Actinomycetota</taxon>
        <taxon>Actinomycetes</taxon>
        <taxon>Jiangellales</taxon>
        <taxon>Jiangellaceae</taxon>
        <taxon>Jiangella</taxon>
    </lineage>
</organism>
<protein>
    <recommendedName>
        <fullName evidence="3">beta-mannosidase</fullName>
        <ecNumber evidence="3">3.2.1.25</ecNumber>
    </recommendedName>
</protein>
<accession>A0A4V2YSX6</accession>
<dbReference type="GO" id="GO:0004567">
    <property type="term" value="F:beta-mannosidase activity"/>
    <property type="evidence" value="ECO:0007669"/>
    <property type="project" value="UniProtKB-EC"/>
</dbReference>
<evidence type="ECO:0000313" key="8">
    <source>
        <dbReference type="EMBL" id="TDD71647.1"/>
    </source>
</evidence>
<proteinExistence type="inferred from homology"/>
<dbReference type="GO" id="GO:0006516">
    <property type="term" value="P:glycoprotein catabolic process"/>
    <property type="evidence" value="ECO:0007669"/>
    <property type="project" value="TreeGrafter"/>
</dbReference>
<dbReference type="Gene3D" id="3.20.20.80">
    <property type="entry name" value="Glycosidases"/>
    <property type="match status" value="1"/>
</dbReference>
<feature type="domain" description="Glycoside hydrolase family 2 immunoglobulin-like beta-sandwich" evidence="6">
    <location>
        <begin position="199"/>
        <end position="297"/>
    </location>
</feature>
<comment type="catalytic activity">
    <reaction evidence="1">
        <text>Hydrolysis of terminal, non-reducing beta-D-mannose residues in beta-D-mannosides.</text>
        <dbReference type="EC" id="3.2.1.25"/>
    </reaction>
</comment>
<dbReference type="SUPFAM" id="SSF49303">
    <property type="entry name" value="beta-Galactosidase/glucuronidase domain"/>
    <property type="match status" value="1"/>
</dbReference>
<dbReference type="InterPro" id="IPR017853">
    <property type="entry name" value="GH"/>
</dbReference>
<dbReference type="RefSeq" id="WP_132102162.1">
    <property type="nucleotide sequence ID" value="NZ_SMLB01000005.1"/>
</dbReference>
<dbReference type="InterPro" id="IPR036156">
    <property type="entry name" value="Beta-gal/glucu_dom_sf"/>
</dbReference>
<gene>
    <name evidence="8" type="ORF">E1262_05795</name>
</gene>
<dbReference type="InterPro" id="IPR013783">
    <property type="entry name" value="Ig-like_fold"/>
</dbReference>
<evidence type="ECO:0000313" key="9">
    <source>
        <dbReference type="Proteomes" id="UP000295217"/>
    </source>
</evidence>
<dbReference type="PANTHER" id="PTHR43730">
    <property type="entry name" value="BETA-MANNOSIDASE"/>
    <property type="match status" value="1"/>
</dbReference>
<dbReference type="EMBL" id="SMLB01000005">
    <property type="protein sequence ID" value="TDD71647.1"/>
    <property type="molecule type" value="Genomic_DNA"/>
</dbReference>
<keyword evidence="5" id="KW-0326">Glycosidase</keyword>
<dbReference type="InterPro" id="IPR006102">
    <property type="entry name" value="Ig-like_GH2"/>
</dbReference>
<feature type="domain" description="Beta-mannosidase-like galactose-binding" evidence="7">
    <location>
        <begin position="32"/>
        <end position="187"/>
    </location>
</feature>
<evidence type="ECO:0000259" key="7">
    <source>
        <dbReference type="Pfam" id="PF22666"/>
    </source>
</evidence>
<comment type="caution">
    <text evidence="8">The sequence shown here is derived from an EMBL/GenBank/DDBJ whole genome shotgun (WGS) entry which is preliminary data.</text>
</comment>
<name>A0A4V2YSX6_9ACTN</name>